<name>A0A8J5TJB8_HOMAM</name>
<evidence type="ECO:0000313" key="2">
    <source>
        <dbReference type="Proteomes" id="UP000747542"/>
    </source>
</evidence>
<gene>
    <name evidence="1" type="ORF">Hamer_G015363</name>
</gene>
<proteinExistence type="predicted"/>
<dbReference type="AlphaFoldDB" id="A0A8J5TJB8"/>
<evidence type="ECO:0000313" key="1">
    <source>
        <dbReference type="EMBL" id="KAG7176564.1"/>
    </source>
</evidence>
<keyword evidence="2" id="KW-1185">Reference proteome</keyword>
<accession>A0A8J5TJB8</accession>
<sequence>MQYITLVFHQTTYSFLWFYYYKVYGNYKPLFRDSRVQIIRNLTFMINSFDNWCNELSEPVRYYYTEAGMNKGSPVAEISICKSYIKEG</sequence>
<protein>
    <submittedName>
        <fullName evidence="1">Uncharacterized protein</fullName>
    </submittedName>
</protein>
<dbReference type="EMBL" id="JAHLQT010003055">
    <property type="protein sequence ID" value="KAG7176564.1"/>
    <property type="molecule type" value="Genomic_DNA"/>
</dbReference>
<organism evidence="1 2">
    <name type="scientific">Homarus americanus</name>
    <name type="common">American lobster</name>
    <dbReference type="NCBI Taxonomy" id="6706"/>
    <lineage>
        <taxon>Eukaryota</taxon>
        <taxon>Metazoa</taxon>
        <taxon>Ecdysozoa</taxon>
        <taxon>Arthropoda</taxon>
        <taxon>Crustacea</taxon>
        <taxon>Multicrustacea</taxon>
        <taxon>Malacostraca</taxon>
        <taxon>Eumalacostraca</taxon>
        <taxon>Eucarida</taxon>
        <taxon>Decapoda</taxon>
        <taxon>Pleocyemata</taxon>
        <taxon>Astacidea</taxon>
        <taxon>Nephropoidea</taxon>
        <taxon>Nephropidae</taxon>
        <taxon>Homarus</taxon>
    </lineage>
</organism>
<dbReference type="Proteomes" id="UP000747542">
    <property type="component" value="Unassembled WGS sequence"/>
</dbReference>
<reference evidence="1" key="1">
    <citation type="journal article" date="2021" name="Sci. Adv.">
        <title>The American lobster genome reveals insights on longevity, neural, and immune adaptations.</title>
        <authorList>
            <person name="Polinski J.M."/>
            <person name="Zimin A.V."/>
            <person name="Clark K.F."/>
            <person name="Kohn A.B."/>
            <person name="Sadowski N."/>
            <person name="Timp W."/>
            <person name="Ptitsyn A."/>
            <person name="Khanna P."/>
            <person name="Romanova D.Y."/>
            <person name="Williams P."/>
            <person name="Greenwood S.J."/>
            <person name="Moroz L.L."/>
            <person name="Walt D.R."/>
            <person name="Bodnar A.G."/>
        </authorList>
    </citation>
    <scope>NUCLEOTIDE SEQUENCE</scope>
    <source>
        <strain evidence="1">GMGI-L3</strain>
    </source>
</reference>
<comment type="caution">
    <text evidence="1">The sequence shown here is derived from an EMBL/GenBank/DDBJ whole genome shotgun (WGS) entry which is preliminary data.</text>
</comment>